<dbReference type="GO" id="GO:0008295">
    <property type="term" value="P:spermidine biosynthetic process"/>
    <property type="evidence" value="ECO:0007669"/>
    <property type="project" value="UniProtKB-UniRule"/>
</dbReference>
<evidence type="ECO:0000313" key="9">
    <source>
        <dbReference type="Proteomes" id="UP000215005"/>
    </source>
</evidence>
<comment type="pathway">
    <text evidence="4">Amine and polyamine biosynthesis; spermidine biosynthesis; spermidine from putrescine: step 1/1.</text>
</comment>
<comment type="function">
    <text evidence="4">Catalyzes the irreversible transfer of a propylamine group from the amino donor S-adenosylmethioninamine (decarboxy-AdoMet) to putrescine (1,4-diaminobutane) to yield spermidine.</text>
</comment>
<feature type="transmembrane region" description="Helical" evidence="4">
    <location>
        <begin position="199"/>
        <end position="225"/>
    </location>
</feature>
<accession>A0A223S2Q1</accession>
<keyword evidence="4" id="KW-0812">Transmembrane</keyword>
<feature type="transmembrane region" description="Helical" evidence="4">
    <location>
        <begin position="69"/>
        <end position="95"/>
    </location>
</feature>
<comment type="subcellular location">
    <subcellularLocation>
        <location evidence="4">Cell membrane</location>
        <topology evidence="4">Multi-pass membrane protein</topology>
    </subcellularLocation>
</comment>
<keyword evidence="4" id="KW-0745">Spermidine biosynthesis</keyword>
<feature type="domain" description="PABS" evidence="7">
    <location>
        <begin position="274"/>
        <end position="510"/>
    </location>
</feature>
<reference evidence="8 9" key="1">
    <citation type="submission" date="2017-08" db="EMBL/GenBank/DDBJ databases">
        <title>The complete genome sequence of Nocardiopsis gilva YIM 90087.</title>
        <authorList>
            <person name="Yin M."/>
            <person name="Tang S."/>
        </authorList>
    </citation>
    <scope>NUCLEOTIDE SEQUENCE [LARGE SCALE GENOMIC DNA]</scope>
    <source>
        <strain evidence="8 9">YIM 90087</strain>
    </source>
</reference>
<feature type="binding site" evidence="4">
    <location>
        <position position="379"/>
    </location>
    <ligand>
        <name>S-methyl-5'-thioadenosine</name>
        <dbReference type="ChEBI" id="CHEBI:17509"/>
    </ligand>
</feature>
<feature type="transmembrane region" description="Helical" evidence="4">
    <location>
        <begin position="257"/>
        <end position="278"/>
    </location>
</feature>
<comment type="subunit">
    <text evidence="4">Homodimer or homotetramer.</text>
</comment>
<dbReference type="KEGG" id="ngv:CDO52_05970"/>
<dbReference type="SUPFAM" id="SSF103473">
    <property type="entry name" value="MFS general substrate transporter"/>
    <property type="match status" value="1"/>
</dbReference>
<sequence length="569" mass="60380">MSGSDARDDARSPQPGPGEPKAGSVATDAAPGDGAGAVPEAAEVPEAADGPAAGPARAKLPVPPRLARFLVLFAVFVCAACGLVYELALVALGSYLLGNTITQASIVLSVMVFAMGVGSLASKRLQARSALSFAMIEGLLSLIGGLSVLLLYASFAWFSLYGPALILIAFVIGALIGAEIPLLMTLIQKIREEDAATAVADLFAADYVGGLIGGLAFPFLLLPLLGLPKGALTVGALNAVVGVAVVLWLFRSELTRGGRLLLAVGLALVVAVLAVAFVGSDRFEMSARGALYRDPIVHAERTDYQEIVVTEAFDGTDTRLFLNGDLQFSSLDEYRYHESLVHPAMTGERGDVLLLGGGDGLALREVLRYDDVRHVTLVDLDPAVVDLARNDPTIRDLNDDAFADPRVEVVHEDAFNWLRDNGHEYDAVIVDMPDGEDVATSKLYTVEFYTLMRHAMADGALASVQAGSPFFAADAYWSVGSALNEAGLATTPYNVDVPSFGNWGFYLAADGAAPDLELSEDHPDLRFLDDAVLDAAQVFPKDRRPDGAKASSLLHPYIIGYHERGWEGY</sequence>
<dbReference type="InterPro" id="IPR030373">
    <property type="entry name" value="PABS_CS"/>
</dbReference>
<comment type="similarity">
    <text evidence="1 4">Belongs to the spermidine/spermine synthase family.</text>
</comment>
<dbReference type="PANTHER" id="PTHR43317:SF1">
    <property type="entry name" value="THERMOSPERMINE SYNTHASE ACAULIS5"/>
    <property type="match status" value="1"/>
</dbReference>
<feature type="binding site" evidence="4">
    <location>
        <position position="305"/>
    </location>
    <ligand>
        <name>S-methyl-5'-thioadenosine</name>
        <dbReference type="ChEBI" id="CHEBI:17509"/>
    </ligand>
</feature>
<dbReference type="GO" id="GO:0004766">
    <property type="term" value="F:spermidine synthase activity"/>
    <property type="evidence" value="ECO:0007669"/>
    <property type="project" value="UniProtKB-UniRule"/>
</dbReference>
<keyword evidence="4" id="KW-0472">Membrane</keyword>
<dbReference type="Gene3D" id="3.40.50.150">
    <property type="entry name" value="Vaccinia Virus protein VP39"/>
    <property type="match status" value="1"/>
</dbReference>
<feature type="transmembrane region" description="Helical" evidence="4">
    <location>
        <begin position="133"/>
        <end position="158"/>
    </location>
</feature>
<dbReference type="EMBL" id="CP022753">
    <property type="protein sequence ID" value="ASU82398.1"/>
    <property type="molecule type" value="Genomic_DNA"/>
</dbReference>
<dbReference type="PROSITE" id="PS51006">
    <property type="entry name" value="PABS_2"/>
    <property type="match status" value="1"/>
</dbReference>
<keyword evidence="4" id="KW-1003">Cell membrane</keyword>
<evidence type="ECO:0000313" key="8">
    <source>
        <dbReference type="EMBL" id="ASU82398.1"/>
    </source>
</evidence>
<dbReference type="Proteomes" id="UP000215005">
    <property type="component" value="Chromosome"/>
</dbReference>
<dbReference type="PROSITE" id="PS01330">
    <property type="entry name" value="PABS_1"/>
    <property type="match status" value="1"/>
</dbReference>
<dbReference type="HAMAP" id="MF_00198">
    <property type="entry name" value="Spermidine_synth"/>
    <property type="match status" value="1"/>
</dbReference>
<dbReference type="NCBIfam" id="NF037959">
    <property type="entry name" value="MFS_SpdSyn"/>
    <property type="match status" value="1"/>
</dbReference>
<feature type="region of interest" description="Disordered" evidence="6">
    <location>
        <begin position="1"/>
        <end position="56"/>
    </location>
</feature>
<keyword evidence="9" id="KW-1185">Reference proteome</keyword>
<comment type="catalytic activity">
    <reaction evidence="4">
        <text>S-adenosyl 3-(methylsulfanyl)propylamine + putrescine = S-methyl-5'-thioadenosine + spermidine + H(+)</text>
        <dbReference type="Rhea" id="RHEA:12721"/>
        <dbReference type="ChEBI" id="CHEBI:15378"/>
        <dbReference type="ChEBI" id="CHEBI:17509"/>
        <dbReference type="ChEBI" id="CHEBI:57443"/>
        <dbReference type="ChEBI" id="CHEBI:57834"/>
        <dbReference type="ChEBI" id="CHEBI:326268"/>
        <dbReference type="EC" id="2.5.1.16"/>
    </reaction>
</comment>
<keyword evidence="4" id="KW-1133">Transmembrane helix</keyword>
<dbReference type="UniPathway" id="UPA00248">
    <property type="reaction ID" value="UER00314"/>
</dbReference>
<dbReference type="PANTHER" id="PTHR43317">
    <property type="entry name" value="THERMOSPERMINE SYNTHASE ACAULIS5"/>
    <property type="match status" value="1"/>
</dbReference>
<evidence type="ECO:0000256" key="6">
    <source>
        <dbReference type="SAM" id="MobiDB-lite"/>
    </source>
</evidence>
<keyword evidence="3 4" id="KW-0620">Polyamine biosynthesis</keyword>
<dbReference type="GO" id="GO:0005886">
    <property type="term" value="C:plasma membrane"/>
    <property type="evidence" value="ECO:0007669"/>
    <property type="project" value="UniProtKB-SubCell"/>
</dbReference>
<evidence type="ECO:0000256" key="2">
    <source>
        <dbReference type="ARBA" id="ARBA00022679"/>
    </source>
</evidence>
<proteinExistence type="inferred from homology"/>
<organism evidence="8 9">
    <name type="scientific">Nocardiopsis gilva YIM 90087</name>
    <dbReference type="NCBI Taxonomy" id="1235441"/>
    <lineage>
        <taxon>Bacteria</taxon>
        <taxon>Bacillati</taxon>
        <taxon>Actinomycetota</taxon>
        <taxon>Actinomycetes</taxon>
        <taxon>Streptosporangiales</taxon>
        <taxon>Nocardiopsidaceae</taxon>
        <taxon>Nocardiopsis</taxon>
    </lineage>
</organism>
<comment type="caution">
    <text evidence="4">Lacks conserved residue(s) required for the propagation of feature annotation.</text>
</comment>
<dbReference type="EC" id="2.5.1.16" evidence="4"/>
<dbReference type="Pfam" id="PF01564">
    <property type="entry name" value="Spermine_synth"/>
    <property type="match status" value="1"/>
</dbReference>
<dbReference type="InterPro" id="IPR001045">
    <property type="entry name" value="Spermi_synthase"/>
</dbReference>
<dbReference type="InterPro" id="IPR030374">
    <property type="entry name" value="PABS"/>
</dbReference>
<dbReference type="CDD" id="cd02440">
    <property type="entry name" value="AdoMet_MTases"/>
    <property type="match status" value="1"/>
</dbReference>
<dbReference type="SUPFAM" id="SSF53335">
    <property type="entry name" value="S-adenosyl-L-methionine-dependent methyltransferases"/>
    <property type="match status" value="1"/>
</dbReference>
<feature type="binding site" evidence="4">
    <location>
        <position position="337"/>
    </location>
    <ligand>
        <name>spermidine</name>
        <dbReference type="ChEBI" id="CHEBI:57834"/>
    </ligand>
</feature>
<protein>
    <recommendedName>
        <fullName evidence="4">Polyamine aminopropyltransferase</fullName>
    </recommendedName>
    <alternativeName>
        <fullName evidence="4">Putrescine aminopropyltransferase</fullName>
        <shortName evidence="4">PAPT</shortName>
    </alternativeName>
    <alternativeName>
        <fullName evidence="4">Spermidine synthase</fullName>
        <shortName evidence="4">SPDS</shortName>
        <shortName evidence="4">SPDSY</shortName>
        <ecNumber evidence="4">2.5.1.16</ecNumber>
    </alternativeName>
</protein>
<dbReference type="InterPro" id="IPR036259">
    <property type="entry name" value="MFS_trans_sf"/>
</dbReference>
<evidence type="ECO:0000256" key="1">
    <source>
        <dbReference type="ARBA" id="ARBA00007867"/>
    </source>
</evidence>
<feature type="binding site" evidence="4">
    <location>
        <begin position="413"/>
        <end position="414"/>
    </location>
    <ligand>
        <name>S-methyl-5'-thioadenosine</name>
        <dbReference type="ChEBI" id="CHEBI:17509"/>
    </ligand>
</feature>
<dbReference type="NCBIfam" id="NF002956">
    <property type="entry name" value="PRK03612.1"/>
    <property type="match status" value="1"/>
</dbReference>
<feature type="binding site" evidence="4">
    <location>
        <position position="359"/>
    </location>
    <ligand>
        <name>spermidine</name>
        <dbReference type="ChEBI" id="CHEBI:57834"/>
    </ligand>
</feature>
<feature type="transmembrane region" description="Helical" evidence="4">
    <location>
        <begin position="231"/>
        <end position="250"/>
    </location>
</feature>
<keyword evidence="2 4" id="KW-0808">Transferase</keyword>
<evidence type="ECO:0000256" key="4">
    <source>
        <dbReference type="HAMAP-Rule" id="MF_00198"/>
    </source>
</evidence>
<feature type="active site" description="Proton acceptor" evidence="4 5">
    <location>
        <position position="431"/>
    </location>
</feature>
<evidence type="ECO:0000259" key="7">
    <source>
        <dbReference type="PROSITE" id="PS51006"/>
    </source>
</evidence>
<feature type="compositionally biased region" description="Basic and acidic residues" evidence="6">
    <location>
        <begin position="1"/>
        <end position="11"/>
    </location>
</feature>
<feature type="transmembrane region" description="Helical" evidence="4">
    <location>
        <begin position="164"/>
        <end position="187"/>
    </location>
</feature>
<dbReference type="Gene3D" id="1.20.1250.20">
    <property type="entry name" value="MFS general substrate transporter like domains"/>
    <property type="match status" value="1"/>
</dbReference>
<evidence type="ECO:0000256" key="5">
    <source>
        <dbReference type="PROSITE-ProRule" id="PRU00354"/>
    </source>
</evidence>
<dbReference type="GO" id="GO:0010487">
    <property type="term" value="F:thermospermine synthase activity"/>
    <property type="evidence" value="ECO:0007669"/>
    <property type="project" value="UniProtKB-ARBA"/>
</dbReference>
<dbReference type="InterPro" id="IPR029063">
    <property type="entry name" value="SAM-dependent_MTases_sf"/>
</dbReference>
<dbReference type="AlphaFoldDB" id="A0A223S2Q1"/>
<evidence type="ECO:0000256" key="3">
    <source>
        <dbReference type="ARBA" id="ARBA00023115"/>
    </source>
</evidence>
<name>A0A223S2Q1_9ACTN</name>
<feature type="transmembrane region" description="Helical" evidence="4">
    <location>
        <begin position="101"/>
        <end position="121"/>
    </location>
</feature>
<feature type="compositionally biased region" description="Low complexity" evidence="6">
    <location>
        <begin position="25"/>
        <end position="56"/>
    </location>
</feature>
<gene>
    <name evidence="4" type="primary">speE</name>
    <name evidence="8" type="ORF">CDO52_05970</name>
</gene>